<dbReference type="SMART" id="SM00388">
    <property type="entry name" value="HisKA"/>
    <property type="match status" value="1"/>
</dbReference>
<dbReference type="Gene3D" id="3.30.450.20">
    <property type="entry name" value="PAS domain"/>
    <property type="match status" value="1"/>
</dbReference>
<evidence type="ECO:0000256" key="1">
    <source>
        <dbReference type="ARBA" id="ARBA00000085"/>
    </source>
</evidence>
<dbReference type="InterPro" id="IPR036890">
    <property type="entry name" value="HATPase_C_sf"/>
</dbReference>
<evidence type="ECO:0000259" key="5">
    <source>
        <dbReference type="PROSITE" id="PS50109"/>
    </source>
</evidence>
<dbReference type="SUPFAM" id="SSF47384">
    <property type="entry name" value="Homodimeric domain of signal transducing histidine kinase"/>
    <property type="match status" value="1"/>
</dbReference>
<dbReference type="PROSITE" id="PS50109">
    <property type="entry name" value="HIS_KIN"/>
    <property type="match status" value="1"/>
</dbReference>
<dbReference type="SUPFAM" id="SSF52172">
    <property type="entry name" value="CheY-like"/>
    <property type="match status" value="1"/>
</dbReference>
<dbReference type="Proteomes" id="UP001652503">
    <property type="component" value="Unassembled WGS sequence"/>
</dbReference>
<dbReference type="SMART" id="SM00387">
    <property type="entry name" value="HATPase_c"/>
    <property type="match status" value="1"/>
</dbReference>
<evidence type="ECO:0000313" key="8">
    <source>
        <dbReference type="EMBL" id="MCV2865068.1"/>
    </source>
</evidence>
<dbReference type="EMBL" id="JAOWLA010000008">
    <property type="protein sequence ID" value="MCV2865068.1"/>
    <property type="molecule type" value="Genomic_DNA"/>
</dbReference>
<accession>A0ABT2Z1V2</accession>
<reference evidence="8 9" key="1">
    <citation type="submission" date="2022-10" db="EMBL/GenBank/DDBJ databases">
        <title>Defluviimonas sp. nov., isolated from ocean surface water.</title>
        <authorList>
            <person name="He W."/>
            <person name="Wang L."/>
            <person name="Zhang D.-F."/>
        </authorList>
    </citation>
    <scope>NUCLEOTIDE SEQUENCE [LARGE SCALE GENOMIC DNA]</scope>
    <source>
        <strain evidence="8 9">WL0075</strain>
    </source>
</reference>
<protein>
    <recommendedName>
        <fullName evidence="2">histidine kinase</fullName>
        <ecNumber evidence="2">2.7.13.3</ecNumber>
    </recommendedName>
</protein>
<dbReference type="PRINTS" id="PR00344">
    <property type="entry name" value="BCTRLSENSOR"/>
</dbReference>
<dbReference type="EC" id="2.7.13.3" evidence="2"/>
<comment type="caution">
    <text evidence="8">The sequence shown here is derived from an EMBL/GenBank/DDBJ whole genome shotgun (WGS) entry which is preliminary data.</text>
</comment>
<dbReference type="Gene3D" id="3.30.565.10">
    <property type="entry name" value="Histidine kinase-like ATPase, C-terminal domain"/>
    <property type="match status" value="1"/>
</dbReference>
<organism evidence="8 9">
    <name type="scientific">Albidovulum sediminicola</name>
    <dbReference type="NCBI Taxonomy" id="2984331"/>
    <lineage>
        <taxon>Bacteria</taxon>
        <taxon>Pseudomonadati</taxon>
        <taxon>Pseudomonadota</taxon>
        <taxon>Alphaproteobacteria</taxon>
        <taxon>Rhodobacterales</taxon>
        <taxon>Paracoccaceae</taxon>
        <taxon>Albidovulum</taxon>
    </lineage>
</organism>
<dbReference type="PROSITE" id="PS50110">
    <property type="entry name" value="RESPONSE_REGULATORY"/>
    <property type="match status" value="1"/>
</dbReference>
<dbReference type="InterPro" id="IPR036097">
    <property type="entry name" value="HisK_dim/P_sf"/>
</dbReference>
<dbReference type="InterPro" id="IPR004358">
    <property type="entry name" value="Sig_transdc_His_kin-like_C"/>
</dbReference>
<dbReference type="InterPro" id="IPR005467">
    <property type="entry name" value="His_kinase_dom"/>
</dbReference>
<evidence type="ECO:0000259" key="7">
    <source>
        <dbReference type="PROSITE" id="PS50112"/>
    </source>
</evidence>
<dbReference type="PROSITE" id="PS50112">
    <property type="entry name" value="PAS"/>
    <property type="match status" value="1"/>
</dbReference>
<dbReference type="Pfam" id="PF00512">
    <property type="entry name" value="HisKA"/>
    <property type="match status" value="1"/>
</dbReference>
<feature type="domain" description="PAS" evidence="7">
    <location>
        <begin position="1"/>
        <end position="68"/>
    </location>
</feature>
<evidence type="ECO:0000259" key="6">
    <source>
        <dbReference type="PROSITE" id="PS50110"/>
    </source>
</evidence>
<dbReference type="SUPFAM" id="SSF55874">
    <property type="entry name" value="ATPase domain of HSP90 chaperone/DNA topoisomerase II/histidine kinase"/>
    <property type="match status" value="1"/>
</dbReference>
<dbReference type="Gene3D" id="1.10.287.130">
    <property type="match status" value="1"/>
</dbReference>
<evidence type="ECO:0000256" key="3">
    <source>
        <dbReference type="ARBA" id="ARBA00022553"/>
    </source>
</evidence>
<dbReference type="CDD" id="cd00082">
    <property type="entry name" value="HisKA"/>
    <property type="match status" value="1"/>
</dbReference>
<dbReference type="SMART" id="SM00448">
    <property type="entry name" value="REC"/>
    <property type="match status" value="1"/>
</dbReference>
<comment type="catalytic activity">
    <reaction evidence="1">
        <text>ATP + protein L-histidine = ADP + protein N-phospho-L-histidine.</text>
        <dbReference type="EC" id="2.7.13.3"/>
    </reaction>
</comment>
<evidence type="ECO:0000313" key="9">
    <source>
        <dbReference type="Proteomes" id="UP001652503"/>
    </source>
</evidence>
<dbReference type="SMART" id="SM00091">
    <property type="entry name" value="PAS"/>
    <property type="match status" value="1"/>
</dbReference>
<keyword evidence="3 4" id="KW-0597">Phosphoprotein</keyword>
<dbReference type="Pfam" id="PF02518">
    <property type="entry name" value="HATPase_c"/>
    <property type="match status" value="1"/>
</dbReference>
<dbReference type="Gene3D" id="3.40.50.2300">
    <property type="match status" value="1"/>
</dbReference>
<dbReference type="SUPFAM" id="SSF55785">
    <property type="entry name" value="PYP-like sensor domain (PAS domain)"/>
    <property type="match status" value="1"/>
</dbReference>
<evidence type="ECO:0000256" key="4">
    <source>
        <dbReference type="PROSITE-ProRule" id="PRU00169"/>
    </source>
</evidence>
<feature type="modified residue" description="4-aspartylphosphate" evidence="4">
    <location>
        <position position="432"/>
    </location>
</feature>
<keyword evidence="9" id="KW-1185">Reference proteome</keyword>
<dbReference type="Pfam" id="PF00072">
    <property type="entry name" value="Response_reg"/>
    <property type="match status" value="1"/>
</dbReference>
<dbReference type="InterPro" id="IPR000014">
    <property type="entry name" value="PAS"/>
</dbReference>
<evidence type="ECO:0000256" key="2">
    <source>
        <dbReference type="ARBA" id="ARBA00012438"/>
    </source>
</evidence>
<feature type="domain" description="Response regulatory" evidence="6">
    <location>
        <begin position="382"/>
        <end position="504"/>
    </location>
</feature>
<dbReference type="Pfam" id="PF13426">
    <property type="entry name" value="PAS_9"/>
    <property type="match status" value="1"/>
</dbReference>
<dbReference type="InterPro" id="IPR011006">
    <property type="entry name" value="CheY-like_superfamily"/>
</dbReference>
<dbReference type="PANTHER" id="PTHR43065">
    <property type="entry name" value="SENSOR HISTIDINE KINASE"/>
    <property type="match status" value="1"/>
</dbReference>
<dbReference type="CDD" id="cd00130">
    <property type="entry name" value="PAS"/>
    <property type="match status" value="1"/>
</dbReference>
<name>A0ABT2Z1V2_9RHOB</name>
<dbReference type="PANTHER" id="PTHR43065:SF42">
    <property type="entry name" value="TWO-COMPONENT SENSOR PPRA"/>
    <property type="match status" value="1"/>
</dbReference>
<dbReference type="InterPro" id="IPR003594">
    <property type="entry name" value="HATPase_dom"/>
</dbReference>
<sequence>MLDTILATAVDAIVVCDADGLVTRINPAASAMFGYEPEELLGQSIDLLVPDVAADAHRRRIGDYLRTGEAGIMGHGRDLDALRKDGSICPVHLNIGRCDLDGAPVFVGIMRDLSARNASQRAMEAAKRMELLGQLTGGVAHDFNNILTIVIGNLELLGNCITDPKQHALLDEAMSAAELGTKLIGKLLAHGRNGPVSPVRLRVNQAISESLRLLNRILSPKTSVRYVYRSTIDQIDIDPSAFENALINLVVNAQDAMPDGGEIVISTADVRIDDFGFAEVGLLPGRYVRISVTDNGKGMSDEVKARAFEPFFTTKAPGRGTGLGLATVQGFARQAGGKVTLYSEVGLGTTVSLYFPVPVADPPARGTEPACESQTGAGNGSVILVVEDDRAIRTLTNKRIEALGYRTLAAASAAEALDVLEQHPEVAAVFSDFIMPGPLNGFDLAQRIRAERPGVGILMTSGFSGDLLMPPGKMMPPGKSDETLQLLQKPYRQVELAARLKALLPDSRA</sequence>
<dbReference type="InterPro" id="IPR003661">
    <property type="entry name" value="HisK_dim/P_dom"/>
</dbReference>
<dbReference type="InterPro" id="IPR001789">
    <property type="entry name" value="Sig_transdc_resp-reg_receiver"/>
</dbReference>
<dbReference type="InterPro" id="IPR035965">
    <property type="entry name" value="PAS-like_dom_sf"/>
</dbReference>
<proteinExistence type="predicted"/>
<gene>
    <name evidence="8" type="ORF">OE647_10010</name>
</gene>
<feature type="domain" description="Histidine kinase" evidence="5">
    <location>
        <begin position="138"/>
        <end position="359"/>
    </location>
</feature>
<dbReference type="NCBIfam" id="TIGR00229">
    <property type="entry name" value="sensory_box"/>
    <property type="match status" value="1"/>
</dbReference>